<organism evidence="2 3">
    <name type="scientific">Arthrobotrys musiformis</name>
    <dbReference type="NCBI Taxonomy" id="47236"/>
    <lineage>
        <taxon>Eukaryota</taxon>
        <taxon>Fungi</taxon>
        <taxon>Dikarya</taxon>
        <taxon>Ascomycota</taxon>
        <taxon>Pezizomycotina</taxon>
        <taxon>Orbiliomycetes</taxon>
        <taxon>Orbiliales</taxon>
        <taxon>Orbiliaceae</taxon>
        <taxon>Arthrobotrys</taxon>
    </lineage>
</organism>
<reference evidence="2 3" key="1">
    <citation type="submission" date="2023-08" db="EMBL/GenBank/DDBJ databases">
        <authorList>
            <person name="Palmer J.M."/>
        </authorList>
    </citation>
    <scope>NUCLEOTIDE SEQUENCE [LARGE SCALE GENOMIC DNA]</scope>
    <source>
        <strain evidence="2 3">TWF481</strain>
    </source>
</reference>
<evidence type="ECO:0000313" key="3">
    <source>
        <dbReference type="Proteomes" id="UP001370758"/>
    </source>
</evidence>
<dbReference type="EMBL" id="JAVHJL010000001">
    <property type="protein sequence ID" value="KAK6511224.1"/>
    <property type="molecule type" value="Genomic_DNA"/>
</dbReference>
<evidence type="ECO:0000313" key="2">
    <source>
        <dbReference type="EMBL" id="KAK6511224.1"/>
    </source>
</evidence>
<protein>
    <submittedName>
        <fullName evidence="2">Uncharacterized protein</fullName>
    </submittedName>
</protein>
<feature type="compositionally biased region" description="Basic and acidic residues" evidence="1">
    <location>
        <begin position="1"/>
        <end position="24"/>
    </location>
</feature>
<name>A0AAV9WMU0_9PEZI</name>
<accession>A0AAV9WMU0</accession>
<dbReference type="Proteomes" id="UP001370758">
    <property type="component" value="Unassembled WGS sequence"/>
</dbReference>
<feature type="region of interest" description="Disordered" evidence="1">
    <location>
        <begin position="1"/>
        <end position="31"/>
    </location>
</feature>
<sequence>MEARNKDDLSEEQMKVMVEEGRERGWKKKKEKEDEKKVWTEDLKYHSMREKKVFKFVGIYDIMHASMNCEAHDADLVASSLESEPYELGIGSESVCSAKFWARERVETAWRAVSQSGLRSEECAREGSRLRKKEYDIGYGL</sequence>
<gene>
    <name evidence="2" type="ORF">TWF481_000145</name>
</gene>
<keyword evidence="3" id="KW-1185">Reference proteome</keyword>
<comment type="caution">
    <text evidence="2">The sequence shown here is derived from an EMBL/GenBank/DDBJ whole genome shotgun (WGS) entry which is preliminary data.</text>
</comment>
<evidence type="ECO:0000256" key="1">
    <source>
        <dbReference type="SAM" id="MobiDB-lite"/>
    </source>
</evidence>
<dbReference type="AlphaFoldDB" id="A0AAV9WMU0"/>
<proteinExistence type="predicted"/>